<reference evidence="2" key="2">
    <citation type="submission" date="2021-03" db="UniProtKB">
        <authorList>
            <consortium name="EnsemblPlants"/>
        </authorList>
    </citation>
    <scope>IDENTIFICATION</scope>
</reference>
<reference evidence="2" key="1">
    <citation type="journal article" date="2017" name="Nature">
        <title>The genome of Chenopodium quinoa.</title>
        <authorList>
            <person name="Jarvis D.E."/>
            <person name="Ho Y.S."/>
            <person name="Lightfoot D.J."/>
            <person name="Schmoeckel S.M."/>
            <person name="Li B."/>
            <person name="Borm T.J.A."/>
            <person name="Ohyanagi H."/>
            <person name="Mineta K."/>
            <person name="Michell C.T."/>
            <person name="Saber N."/>
            <person name="Kharbatia N.M."/>
            <person name="Rupper R.R."/>
            <person name="Sharp A.R."/>
            <person name="Dally N."/>
            <person name="Boughton B.A."/>
            <person name="Woo Y.H."/>
            <person name="Gao G."/>
            <person name="Schijlen E.G.W.M."/>
            <person name="Guo X."/>
            <person name="Momin A.A."/>
            <person name="Negrao S."/>
            <person name="Al-Babili S."/>
            <person name="Gehring C."/>
            <person name="Roessner U."/>
            <person name="Jung C."/>
            <person name="Murphy K."/>
            <person name="Arold S.T."/>
            <person name="Gojobori T."/>
            <person name="van der Linden C.G."/>
            <person name="van Loo E.N."/>
            <person name="Jellen E.N."/>
            <person name="Maughan P.J."/>
            <person name="Tester M."/>
        </authorList>
    </citation>
    <scope>NUCLEOTIDE SEQUENCE [LARGE SCALE GENOMIC DNA]</scope>
    <source>
        <strain evidence="2">cv. PI 614886</strain>
    </source>
</reference>
<organism evidence="2 3">
    <name type="scientific">Chenopodium quinoa</name>
    <name type="common">Quinoa</name>
    <dbReference type="NCBI Taxonomy" id="63459"/>
    <lineage>
        <taxon>Eukaryota</taxon>
        <taxon>Viridiplantae</taxon>
        <taxon>Streptophyta</taxon>
        <taxon>Embryophyta</taxon>
        <taxon>Tracheophyta</taxon>
        <taxon>Spermatophyta</taxon>
        <taxon>Magnoliopsida</taxon>
        <taxon>eudicotyledons</taxon>
        <taxon>Gunneridae</taxon>
        <taxon>Pentapetalae</taxon>
        <taxon>Caryophyllales</taxon>
        <taxon>Chenopodiaceae</taxon>
        <taxon>Chenopodioideae</taxon>
        <taxon>Atripliceae</taxon>
        <taxon>Chenopodium</taxon>
    </lineage>
</organism>
<proteinExistence type="predicted"/>
<evidence type="ECO:0000313" key="3">
    <source>
        <dbReference type="Proteomes" id="UP000596660"/>
    </source>
</evidence>
<dbReference type="EnsemblPlants" id="AUR62027821-RA">
    <property type="protein sequence ID" value="AUR62027821-RA:cds"/>
    <property type="gene ID" value="AUR62027821"/>
</dbReference>
<feature type="compositionally biased region" description="Pro residues" evidence="1">
    <location>
        <begin position="97"/>
        <end position="107"/>
    </location>
</feature>
<dbReference type="Gramene" id="AUR62027821-RA">
    <property type="protein sequence ID" value="AUR62027821-RA:cds"/>
    <property type="gene ID" value="AUR62027821"/>
</dbReference>
<protein>
    <submittedName>
        <fullName evidence="2">Uncharacterized protein</fullName>
    </submittedName>
</protein>
<dbReference type="AlphaFoldDB" id="A0A803MEC8"/>
<keyword evidence="3" id="KW-1185">Reference proteome</keyword>
<dbReference type="PANTHER" id="PTHR33735:SF14">
    <property type="entry name" value="PHAGE CAPSID SCAFFOLDING PROTEIN (GPO) SERINE PEPTIDASE"/>
    <property type="match status" value="1"/>
</dbReference>
<evidence type="ECO:0000313" key="2">
    <source>
        <dbReference type="EnsemblPlants" id="AUR62027821-RA:cds"/>
    </source>
</evidence>
<accession>A0A803MEC8</accession>
<name>A0A803MEC8_CHEQI</name>
<dbReference type="PANTHER" id="PTHR33735">
    <property type="entry name" value="EXPRESSED PROTEIN"/>
    <property type="match status" value="1"/>
</dbReference>
<evidence type="ECO:0000256" key="1">
    <source>
        <dbReference type="SAM" id="MobiDB-lite"/>
    </source>
</evidence>
<dbReference type="Proteomes" id="UP000596660">
    <property type="component" value="Unplaced"/>
</dbReference>
<sequence>MVENVEGGFEKITDGAEHMAEDIVTGKELKKAVGGVEHMAEDIVVEAEGLEKMADGVEHKAEDVVKNFPGKSLKGAANFIENATEKRSLTVRSSIEPVPPPPTPSSPTPAGFPGRKGWIAGAVLALLLSFLKDKWGPLFLLRKEVDQRLQTVEDVAEGLEKLADKVEHMAEDIGEKLPEGSSLKRVATLIEDAAEKVELAAHLTDTAIDKVFI</sequence>
<feature type="region of interest" description="Disordered" evidence="1">
    <location>
        <begin position="90"/>
        <end position="112"/>
    </location>
</feature>